<comment type="caution">
    <text evidence="1">The sequence shown here is derived from an EMBL/GenBank/DDBJ whole genome shotgun (WGS) entry which is preliminary data.</text>
</comment>
<evidence type="ECO:0000313" key="1">
    <source>
        <dbReference type="EMBL" id="TRM58439.1"/>
    </source>
</evidence>
<name>A0A550C0W2_9AGAR</name>
<accession>A0A550C0W2</accession>
<organism evidence="1 2">
    <name type="scientific">Schizophyllum amplum</name>
    <dbReference type="NCBI Taxonomy" id="97359"/>
    <lineage>
        <taxon>Eukaryota</taxon>
        <taxon>Fungi</taxon>
        <taxon>Dikarya</taxon>
        <taxon>Basidiomycota</taxon>
        <taxon>Agaricomycotina</taxon>
        <taxon>Agaricomycetes</taxon>
        <taxon>Agaricomycetidae</taxon>
        <taxon>Agaricales</taxon>
        <taxon>Schizophyllaceae</taxon>
        <taxon>Schizophyllum</taxon>
    </lineage>
</organism>
<gene>
    <name evidence="1" type="ORF">BD626DRAFT_511870</name>
</gene>
<evidence type="ECO:0000313" key="2">
    <source>
        <dbReference type="Proteomes" id="UP000320762"/>
    </source>
</evidence>
<dbReference type="AlphaFoldDB" id="A0A550C0W2"/>
<keyword evidence="2" id="KW-1185">Reference proteome</keyword>
<protein>
    <submittedName>
        <fullName evidence="1">Uncharacterized protein</fullName>
    </submittedName>
</protein>
<sequence length="66" mass="7519">MRFMVNRPVARKLLRGRVSNAHEDRAWLTMTLTDAEKDGVTRALPSYCQYPGRGGKRSIAGEELRQ</sequence>
<dbReference type="EMBL" id="VDMD01000036">
    <property type="protein sequence ID" value="TRM58439.1"/>
    <property type="molecule type" value="Genomic_DNA"/>
</dbReference>
<proteinExistence type="predicted"/>
<reference evidence="1 2" key="1">
    <citation type="journal article" date="2019" name="New Phytol.">
        <title>Comparative genomics reveals unique wood-decay strategies and fruiting body development in the Schizophyllaceae.</title>
        <authorList>
            <person name="Almasi E."/>
            <person name="Sahu N."/>
            <person name="Krizsan K."/>
            <person name="Balint B."/>
            <person name="Kovacs G.M."/>
            <person name="Kiss B."/>
            <person name="Cseklye J."/>
            <person name="Drula E."/>
            <person name="Henrissat B."/>
            <person name="Nagy I."/>
            <person name="Chovatia M."/>
            <person name="Adam C."/>
            <person name="LaButti K."/>
            <person name="Lipzen A."/>
            <person name="Riley R."/>
            <person name="Grigoriev I.V."/>
            <person name="Nagy L.G."/>
        </authorList>
    </citation>
    <scope>NUCLEOTIDE SEQUENCE [LARGE SCALE GENOMIC DNA]</scope>
    <source>
        <strain evidence="1 2">NL-1724</strain>
    </source>
</reference>
<dbReference type="Proteomes" id="UP000320762">
    <property type="component" value="Unassembled WGS sequence"/>
</dbReference>